<reference evidence="2 3" key="1">
    <citation type="submission" date="2019-03" db="EMBL/GenBank/DDBJ databases">
        <title>First draft genome of Liparis tanakae, snailfish: a comprehensive survey of snailfish specific genes.</title>
        <authorList>
            <person name="Kim W."/>
            <person name="Song I."/>
            <person name="Jeong J.-H."/>
            <person name="Kim D."/>
            <person name="Kim S."/>
            <person name="Ryu S."/>
            <person name="Song J.Y."/>
            <person name="Lee S.K."/>
        </authorList>
    </citation>
    <scope>NUCLEOTIDE SEQUENCE [LARGE SCALE GENOMIC DNA]</scope>
    <source>
        <tissue evidence="2">Muscle</tissue>
    </source>
</reference>
<gene>
    <name evidence="2" type="ORF">EYF80_009771</name>
</gene>
<dbReference type="AlphaFoldDB" id="A0A4Z2IQZ0"/>
<proteinExistence type="predicted"/>
<keyword evidence="3" id="KW-1185">Reference proteome</keyword>
<sequence>MNPVKRRQQIRQPALTPRHGSGGQWSLWPRPGLLPNGPASFSVPPHWPCLLLCASSLALPPSLCLLIGPASYAMPPAWWAGLLSWPC</sequence>
<protein>
    <submittedName>
        <fullName evidence="2">Uncharacterized protein</fullName>
    </submittedName>
</protein>
<accession>A0A4Z2IQZ0</accession>
<dbReference type="Proteomes" id="UP000314294">
    <property type="component" value="Unassembled WGS sequence"/>
</dbReference>
<dbReference type="EMBL" id="SRLO01000059">
    <property type="protein sequence ID" value="TNN79954.1"/>
    <property type="molecule type" value="Genomic_DNA"/>
</dbReference>
<evidence type="ECO:0000256" key="1">
    <source>
        <dbReference type="SAM" id="MobiDB-lite"/>
    </source>
</evidence>
<feature type="region of interest" description="Disordered" evidence="1">
    <location>
        <begin position="1"/>
        <end position="27"/>
    </location>
</feature>
<comment type="caution">
    <text evidence="2">The sequence shown here is derived from an EMBL/GenBank/DDBJ whole genome shotgun (WGS) entry which is preliminary data.</text>
</comment>
<evidence type="ECO:0000313" key="3">
    <source>
        <dbReference type="Proteomes" id="UP000314294"/>
    </source>
</evidence>
<name>A0A4Z2IQZ0_9TELE</name>
<evidence type="ECO:0000313" key="2">
    <source>
        <dbReference type="EMBL" id="TNN79954.1"/>
    </source>
</evidence>
<organism evidence="2 3">
    <name type="scientific">Liparis tanakae</name>
    <name type="common">Tanaka's snailfish</name>
    <dbReference type="NCBI Taxonomy" id="230148"/>
    <lineage>
        <taxon>Eukaryota</taxon>
        <taxon>Metazoa</taxon>
        <taxon>Chordata</taxon>
        <taxon>Craniata</taxon>
        <taxon>Vertebrata</taxon>
        <taxon>Euteleostomi</taxon>
        <taxon>Actinopterygii</taxon>
        <taxon>Neopterygii</taxon>
        <taxon>Teleostei</taxon>
        <taxon>Neoteleostei</taxon>
        <taxon>Acanthomorphata</taxon>
        <taxon>Eupercaria</taxon>
        <taxon>Perciformes</taxon>
        <taxon>Cottioidei</taxon>
        <taxon>Cottales</taxon>
        <taxon>Liparidae</taxon>
        <taxon>Liparis</taxon>
    </lineage>
</organism>